<name>A0A5Q6RJC5_9ACTN</name>
<dbReference type="Proteomes" id="UP000307768">
    <property type="component" value="Unassembled WGS sequence"/>
</dbReference>
<dbReference type="EMBL" id="VDFQ02000007">
    <property type="protein sequence ID" value="KAA1418143.1"/>
    <property type="molecule type" value="Genomic_DNA"/>
</dbReference>
<dbReference type="AlphaFoldDB" id="A0A5Q6RJC5"/>
<feature type="transmembrane region" description="Helical" evidence="1">
    <location>
        <begin position="75"/>
        <end position="94"/>
    </location>
</feature>
<comment type="caution">
    <text evidence="2">The sequence shown here is derived from an EMBL/GenBank/DDBJ whole genome shotgun (WGS) entry which is preliminary data.</text>
</comment>
<organism evidence="2 3">
    <name type="scientific">Mumia zhuanghuii</name>
    <dbReference type="NCBI Taxonomy" id="2585211"/>
    <lineage>
        <taxon>Bacteria</taxon>
        <taxon>Bacillati</taxon>
        <taxon>Actinomycetota</taxon>
        <taxon>Actinomycetes</taxon>
        <taxon>Propionibacteriales</taxon>
        <taxon>Nocardioidaceae</taxon>
        <taxon>Mumia</taxon>
    </lineage>
</organism>
<accession>A0A5Q6RJC5</accession>
<proteinExistence type="predicted"/>
<reference evidence="2 3" key="1">
    <citation type="submission" date="2019-09" db="EMBL/GenBank/DDBJ databases">
        <title>Mumia zhuanghuii sp. nov. isolated from the intestinal contents of plateau pika (Ochotona curzoniae) in the Qinghai-Tibet plateau of China.</title>
        <authorList>
            <person name="Tian Z."/>
        </authorList>
    </citation>
    <scope>NUCLEOTIDE SEQUENCE [LARGE SCALE GENOMIC DNA]</scope>
    <source>
        <strain evidence="3">350</strain>
    </source>
</reference>
<keyword evidence="1" id="KW-0472">Membrane</keyword>
<keyword evidence="1" id="KW-1133">Transmembrane helix</keyword>
<gene>
    <name evidence="2" type="ORF">FE697_020080</name>
</gene>
<evidence type="ECO:0000256" key="1">
    <source>
        <dbReference type="SAM" id="Phobius"/>
    </source>
</evidence>
<dbReference type="RefSeq" id="WP_149771432.1">
    <property type="nucleotide sequence ID" value="NZ_VDFQ02000007.1"/>
</dbReference>
<protein>
    <submittedName>
        <fullName evidence="2">Uncharacterized protein</fullName>
    </submittedName>
</protein>
<sequence>MSLVITVAASIWWASFMVTTIYPRVPVDLERQGVDCGNVYDIYFGSAHIGSEVLTNELEALADCEEQAGDKFRVALLPGSIMLLGAGATLALWLSNRKPLLGAL</sequence>
<keyword evidence="1" id="KW-0812">Transmembrane</keyword>
<evidence type="ECO:0000313" key="2">
    <source>
        <dbReference type="EMBL" id="KAA1418143.1"/>
    </source>
</evidence>
<evidence type="ECO:0000313" key="3">
    <source>
        <dbReference type="Proteomes" id="UP000307768"/>
    </source>
</evidence>